<protein>
    <submittedName>
        <fullName evidence="2">Uncharacterized protein</fullName>
    </submittedName>
</protein>
<organism evidence="2 3">
    <name type="scientific">Lyophyllum shimeji</name>
    <name type="common">Hon-shimeji</name>
    <name type="synonym">Tricholoma shimeji</name>
    <dbReference type="NCBI Taxonomy" id="47721"/>
    <lineage>
        <taxon>Eukaryota</taxon>
        <taxon>Fungi</taxon>
        <taxon>Dikarya</taxon>
        <taxon>Basidiomycota</taxon>
        <taxon>Agaricomycotina</taxon>
        <taxon>Agaricomycetes</taxon>
        <taxon>Agaricomycetidae</taxon>
        <taxon>Agaricales</taxon>
        <taxon>Tricholomatineae</taxon>
        <taxon>Lyophyllaceae</taxon>
        <taxon>Lyophyllum</taxon>
    </lineage>
</organism>
<feature type="region of interest" description="Disordered" evidence="1">
    <location>
        <begin position="316"/>
        <end position="347"/>
    </location>
</feature>
<name>A0A9P3PMC0_LYOSH</name>
<evidence type="ECO:0000256" key="1">
    <source>
        <dbReference type="SAM" id="MobiDB-lite"/>
    </source>
</evidence>
<dbReference type="AlphaFoldDB" id="A0A9P3PMC0"/>
<sequence length="429" mass="46790">MQTRVVMIIEKHPLPNDPTPCEAPPAYETVGSTSDPVQFRDNKRPEPILASSSTHDLPSSSTSPSPGPVVKSPSSSNVKGKGRANSSWFNFTASRTARDVQNTVLGLIRDLVREQEPNSPTGLGILESCAEACSGQGLSLSTVLQEKSIEGHTPMYWAIVKRPPDGQEHETAVPDLLTALISYASPLTPKTISDIRHACLLTSDQLLFQRLRMSPEFSPLSGTDEMLLGATIPPDEITVENVPSDEGAFAVDFHVVHFQKRILVSKRIELDFIARARMWRLEFSVVEKAQHNGPRQGSWCISLSLLENSPPTWVDSRLIIPEPTPTTVESPPQPSTSPASPSLLDRVKAQPKPKPTIVIRLKSSQQLVTPSAYQSHRECAAIVVSLEDSMMGSSLQYAGTSYIAPDETLRARLEARLSRAASDSECTIS</sequence>
<comment type="caution">
    <text evidence="2">The sequence shown here is derived from an EMBL/GenBank/DDBJ whole genome shotgun (WGS) entry which is preliminary data.</text>
</comment>
<accession>A0A9P3PMC0</accession>
<dbReference type="Proteomes" id="UP001063166">
    <property type="component" value="Unassembled WGS sequence"/>
</dbReference>
<feature type="compositionally biased region" description="Low complexity" evidence="1">
    <location>
        <begin position="51"/>
        <end position="76"/>
    </location>
</feature>
<feature type="region of interest" description="Disordered" evidence="1">
    <location>
        <begin position="9"/>
        <end position="85"/>
    </location>
</feature>
<reference evidence="2" key="1">
    <citation type="submission" date="2022-07" db="EMBL/GenBank/DDBJ databases">
        <title>The genome of Lyophyllum shimeji provides insight into the initial evolution of ectomycorrhizal fungal genome.</title>
        <authorList>
            <person name="Kobayashi Y."/>
            <person name="Shibata T."/>
            <person name="Hirakawa H."/>
            <person name="Shigenobu S."/>
            <person name="Nishiyama T."/>
            <person name="Yamada A."/>
            <person name="Hasebe M."/>
            <person name="Kawaguchi M."/>
        </authorList>
    </citation>
    <scope>NUCLEOTIDE SEQUENCE</scope>
    <source>
        <strain evidence="2">AT787</strain>
    </source>
</reference>
<dbReference type="OrthoDB" id="2959034at2759"/>
<feature type="compositionally biased region" description="Low complexity" evidence="1">
    <location>
        <begin position="325"/>
        <end position="342"/>
    </location>
</feature>
<evidence type="ECO:0000313" key="2">
    <source>
        <dbReference type="EMBL" id="GLB38069.1"/>
    </source>
</evidence>
<keyword evidence="3" id="KW-1185">Reference proteome</keyword>
<dbReference type="EMBL" id="BRPK01000004">
    <property type="protein sequence ID" value="GLB38069.1"/>
    <property type="molecule type" value="Genomic_DNA"/>
</dbReference>
<evidence type="ECO:0000313" key="3">
    <source>
        <dbReference type="Proteomes" id="UP001063166"/>
    </source>
</evidence>
<proteinExistence type="predicted"/>
<gene>
    <name evidence="2" type="ORF">LshimejAT787_0411200</name>
</gene>